<dbReference type="RefSeq" id="WP_381328765.1">
    <property type="nucleotide sequence ID" value="NZ_JBHTMM010000033.1"/>
</dbReference>
<protein>
    <submittedName>
        <fullName evidence="1">Uncharacterized protein</fullName>
    </submittedName>
</protein>
<gene>
    <name evidence="1" type="ORF">ACFQ5X_24870</name>
</gene>
<accession>A0ABW3XHJ9</accession>
<reference evidence="2" key="1">
    <citation type="journal article" date="2019" name="Int. J. Syst. Evol. Microbiol.">
        <title>The Global Catalogue of Microorganisms (GCM) 10K type strain sequencing project: providing services to taxonomists for standard genome sequencing and annotation.</title>
        <authorList>
            <consortium name="The Broad Institute Genomics Platform"/>
            <consortium name="The Broad Institute Genome Sequencing Center for Infectious Disease"/>
            <person name="Wu L."/>
            <person name="Ma J."/>
        </authorList>
    </citation>
    <scope>NUCLEOTIDE SEQUENCE [LARGE SCALE GENOMIC DNA]</scope>
    <source>
        <strain evidence="2">CGMCC 4.7020</strain>
    </source>
</reference>
<comment type="caution">
    <text evidence="1">The sequence shown here is derived from an EMBL/GenBank/DDBJ whole genome shotgun (WGS) entry which is preliminary data.</text>
</comment>
<dbReference type="Proteomes" id="UP001597058">
    <property type="component" value="Unassembled WGS sequence"/>
</dbReference>
<organism evidence="1 2">
    <name type="scientific">Streptomyces kaempferi</name>
    <dbReference type="NCBI Taxonomy" id="333725"/>
    <lineage>
        <taxon>Bacteria</taxon>
        <taxon>Bacillati</taxon>
        <taxon>Actinomycetota</taxon>
        <taxon>Actinomycetes</taxon>
        <taxon>Kitasatosporales</taxon>
        <taxon>Streptomycetaceae</taxon>
        <taxon>Streptomyces</taxon>
    </lineage>
</organism>
<proteinExistence type="predicted"/>
<evidence type="ECO:0000313" key="1">
    <source>
        <dbReference type="EMBL" id="MFD1309077.1"/>
    </source>
</evidence>
<evidence type="ECO:0000313" key="2">
    <source>
        <dbReference type="Proteomes" id="UP001597058"/>
    </source>
</evidence>
<sequence>MPLPDLNETVDAAARTLFAKHAPANMNRYGACEDAGYQAREGRDDKVRVSHVIPNQDLLDDDRMTDDEQAAERHRMVDAYAATLEAAGWTVDRRGPRSRKPYLLASH</sequence>
<name>A0ABW3XHJ9_9ACTN</name>
<dbReference type="EMBL" id="JBHTMM010000033">
    <property type="protein sequence ID" value="MFD1309077.1"/>
    <property type="molecule type" value="Genomic_DNA"/>
</dbReference>
<keyword evidence="2" id="KW-1185">Reference proteome</keyword>